<name>A0A9N9G1H6_9GLOM</name>
<keyword evidence="3" id="KW-1185">Reference proteome</keyword>
<dbReference type="EMBL" id="CAJVPQ010001907">
    <property type="protein sequence ID" value="CAG8575105.1"/>
    <property type="molecule type" value="Genomic_DNA"/>
</dbReference>
<gene>
    <name evidence="2" type="ORF">FCALED_LOCUS7295</name>
</gene>
<reference evidence="2" key="1">
    <citation type="submission" date="2021-06" db="EMBL/GenBank/DDBJ databases">
        <authorList>
            <person name="Kallberg Y."/>
            <person name="Tangrot J."/>
            <person name="Rosling A."/>
        </authorList>
    </citation>
    <scope>NUCLEOTIDE SEQUENCE</scope>
    <source>
        <strain evidence="2">UK204</strain>
    </source>
</reference>
<dbReference type="AlphaFoldDB" id="A0A9N9G1H6"/>
<proteinExistence type="predicted"/>
<evidence type="ECO:0000313" key="3">
    <source>
        <dbReference type="Proteomes" id="UP000789570"/>
    </source>
</evidence>
<feature type="region of interest" description="Disordered" evidence="1">
    <location>
        <begin position="25"/>
        <end position="47"/>
    </location>
</feature>
<dbReference type="Proteomes" id="UP000789570">
    <property type="component" value="Unassembled WGS sequence"/>
</dbReference>
<comment type="caution">
    <text evidence="2">The sequence shown here is derived from an EMBL/GenBank/DDBJ whole genome shotgun (WGS) entry which is preliminary data.</text>
</comment>
<organism evidence="2 3">
    <name type="scientific">Funneliformis caledonium</name>
    <dbReference type="NCBI Taxonomy" id="1117310"/>
    <lineage>
        <taxon>Eukaryota</taxon>
        <taxon>Fungi</taxon>
        <taxon>Fungi incertae sedis</taxon>
        <taxon>Mucoromycota</taxon>
        <taxon>Glomeromycotina</taxon>
        <taxon>Glomeromycetes</taxon>
        <taxon>Glomerales</taxon>
        <taxon>Glomeraceae</taxon>
        <taxon>Funneliformis</taxon>
    </lineage>
</organism>
<protein>
    <submittedName>
        <fullName evidence="2">2913_t:CDS:1</fullName>
    </submittedName>
</protein>
<sequence>MATIFDEIKKDKYIDIILKEHENAKEELKQREAGEDETRVKRKRVEGEQSSVGEAELLISHTPYEFHDTRKSPINDPTAKIDFIITELVVVIEGKGNINNTTSHKEAIGQVCDRHMEILKQQRLRKFIFDIVLDCRQMKIIKTIHHTTPSFLYYQTGLLSLFTNAGTQAEKGYALWSDC</sequence>
<feature type="compositionally biased region" description="Basic and acidic residues" evidence="1">
    <location>
        <begin position="25"/>
        <end position="39"/>
    </location>
</feature>
<evidence type="ECO:0000256" key="1">
    <source>
        <dbReference type="SAM" id="MobiDB-lite"/>
    </source>
</evidence>
<evidence type="ECO:0000313" key="2">
    <source>
        <dbReference type="EMBL" id="CAG8575105.1"/>
    </source>
</evidence>
<accession>A0A9N9G1H6</accession>
<dbReference type="OrthoDB" id="10472931at2759"/>